<evidence type="ECO:0000256" key="3">
    <source>
        <dbReference type="ARBA" id="ARBA00023002"/>
    </source>
</evidence>
<organism evidence="6 9">
    <name type="scientific">Myxococcus fulvus</name>
    <dbReference type="NCBI Taxonomy" id="33"/>
    <lineage>
        <taxon>Bacteria</taxon>
        <taxon>Pseudomonadati</taxon>
        <taxon>Myxococcota</taxon>
        <taxon>Myxococcia</taxon>
        <taxon>Myxococcales</taxon>
        <taxon>Cystobacterineae</taxon>
        <taxon>Myxococcaceae</taxon>
        <taxon>Myxococcus</taxon>
    </lineage>
</organism>
<dbReference type="InterPro" id="IPR013149">
    <property type="entry name" value="ADH-like_C"/>
</dbReference>
<evidence type="ECO:0000313" key="9">
    <source>
        <dbReference type="Proteomes" id="UP000321514"/>
    </source>
</evidence>
<keyword evidence="1 4" id="KW-0479">Metal-binding</keyword>
<dbReference type="AlphaFoldDB" id="A0A511SZY1"/>
<dbReference type="GO" id="GO:0016616">
    <property type="term" value="F:oxidoreductase activity, acting on the CH-OH group of donors, NAD or NADP as acceptor"/>
    <property type="evidence" value="ECO:0007669"/>
    <property type="project" value="UniProtKB-ARBA"/>
</dbReference>
<comment type="cofactor">
    <cofactor evidence="4">
        <name>Zn(2+)</name>
        <dbReference type="ChEBI" id="CHEBI:29105"/>
    </cofactor>
</comment>
<dbReference type="SUPFAM" id="SSF51735">
    <property type="entry name" value="NAD(P)-binding Rossmann-fold domains"/>
    <property type="match status" value="1"/>
</dbReference>
<proteinExistence type="inferred from homology"/>
<dbReference type="InterPro" id="IPR036291">
    <property type="entry name" value="NAD(P)-bd_dom_sf"/>
</dbReference>
<evidence type="ECO:0000313" key="7">
    <source>
        <dbReference type="EMBL" id="SES90373.1"/>
    </source>
</evidence>
<keyword evidence="8" id="KW-1185">Reference proteome</keyword>
<keyword evidence="2 4" id="KW-0862">Zinc</keyword>
<dbReference type="EMBL" id="FOIB01000001">
    <property type="protein sequence ID" value="SES90373.1"/>
    <property type="molecule type" value="Genomic_DNA"/>
</dbReference>
<evidence type="ECO:0000256" key="2">
    <source>
        <dbReference type="ARBA" id="ARBA00022833"/>
    </source>
</evidence>
<sequence length="351" mass="36870">MADANQRTMRAARFDTATKTLTVTTVPVPQPGPGEVRVQVKACGICLSDAHLLDGSLQSPLPVVTPGHESSGVIDAVGVGVPRWTAGQRVAMAGGKPCGRCAKCSNGQPAECLDFHIMGFHYDGAWAEYVVVPYFVLSAIPDHLPFEQAAILADAVATPYAGLVDRAQLRPAQSVGLWGIGGLGVHAVQIARMMGATPILAFDTNEAARKRALEFGADVALDPRAPDVRKQILQHTNGMGLDVAVDLVGANSVLAQASMSLGRHGRAVMVGLSPEPIQLGAGVNFGVRSQALLGHLGYEKKHLDQLVTLVGGKRLDVSRSVTATLPLEDVAKGVERLVSKEGNPIRLVITP</sequence>
<dbReference type="RefSeq" id="WP_074948782.1">
    <property type="nucleotide sequence ID" value="NZ_BJXR01000025.1"/>
</dbReference>
<dbReference type="InterPro" id="IPR020843">
    <property type="entry name" value="ER"/>
</dbReference>
<dbReference type="PROSITE" id="PS00059">
    <property type="entry name" value="ADH_ZINC"/>
    <property type="match status" value="1"/>
</dbReference>
<evidence type="ECO:0000259" key="5">
    <source>
        <dbReference type="SMART" id="SM00829"/>
    </source>
</evidence>
<evidence type="ECO:0000256" key="1">
    <source>
        <dbReference type="ARBA" id="ARBA00022723"/>
    </source>
</evidence>
<name>A0A511SZY1_MYXFU</name>
<dbReference type="SUPFAM" id="SSF50129">
    <property type="entry name" value="GroES-like"/>
    <property type="match status" value="1"/>
</dbReference>
<dbReference type="OrthoDB" id="9808651at2"/>
<dbReference type="InterPro" id="IPR002328">
    <property type="entry name" value="ADH_Zn_CS"/>
</dbReference>
<keyword evidence="3" id="KW-0560">Oxidoreductase</keyword>
<comment type="caution">
    <text evidence="6">The sequence shown here is derived from an EMBL/GenBank/DDBJ whole genome shotgun (WGS) entry which is preliminary data.</text>
</comment>
<comment type="similarity">
    <text evidence="4">Belongs to the zinc-containing alcohol dehydrogenase family.</text>
</comment>
<dbReference type="InterPro" id="IPR011032">
    <property type="entry name" value="GroES-like_sf"/>
</dbReference>
<evidence type="ECO:0000313" key="8">
    <source>
        <dbReference type="Proteomes" id="UP000183760"/>
    </source>
</evidence>
<dbReference type="Gene3D" id="3.90.180.10">
    <property type="entry name" value="Medium-chain alcohol dehydrogenases, catalytic domain"/>
    <property type="match status" value="1"/>
</dbReference>
<dbReference type="CDD" id="cd08254">
    <property type="entry name" value="hydroxyacyl_CoA_DH"/>
    <property type="match status" value="1"/>
</dbReference>
<dbReference type="Proteomes" id="UP000321514">
    <property type="component" value="Unassembled WGS sequence"/>
</dbReference>
<dbReference type="EMBL" id="BJXR01000025">
    <property type="protein sequence ID" value="GEN07455.1"/>
    <property type="molecule type" value="Genomic_DNA"/>
</dbReference>
<reference evidence="7 8" key="1">
    <citation type="submission" date="2016-10" db="EMBL/GenBank/DDBJ databases">
        <authorList>
            <person name="Varghese N."/>
            <person name="Submissions S."/>
        </authorList>
    </citation>
    <scope>NUCLEOTIDE SEQUENCE [LARGE SCALE GENOMIC DNA]</scope>
    <source>
        <strain evidence="7 8">DSM 16525</strain>
    </source>
</reference>
<evidence type="ECO:0000256" key="4">
    <source>
        <dbReference type="RuleBase" id="RU361277"/>
    </source>
</evidence>
<protein>
    <submittedName>
        <fullName evidence="6 7">Dehydrogenase</fullName>
    </submittedName>
</protein>
<reference evidence="6 9" key="2">
    <citation type="submission" date="2019-07" db="EMBL/GenBank/DDBJ databases">
        <title>Whole genome shotgun sequence of Myxococcus fulvus NBRC 100333.</title>
        <authorList>
            <person name="Hosoyama A."/>
            <person name="Uohara A."/>
            <person name="Ohji S."/>
            <person name="Ichikawa N."/>
        </authorList>
    </citation>
    <scope>NUCLEOTIDE SEQUENCE [LARGE SCALE GENOMIC DNA]</scope>
    <source>
        <strain evidence="6 9">NBRC 100333</strain>
    </source>
</reference>
<accession>A0A511SZY1</accession>
<dbReference type="GO" id="GO:0008270">
    <property type="term" value="F:zinc ion binding"/>
    <property type="evidence" value="ECO:0007669"/>
    <property type="project" value="InterPro"/>
</dbReference>
<evidence type="ECO:0000313" key="6">
    <source>
        <dbReference type="EMBL" id="GEN07455.1"/>
    </source>
</evidence>
<dbReference type="PANTHER" id="PTHR43401">
    <property type="entry name" value="L-THREONINE 3-DEHYDROGENASE"/>
    <property type="match status" value="1"/>
</dbReference>
<dbReference type="Pfam" id="PF08240">
    <property type="entry name" value="ADH_N"/>
    <property type="match status" value="1"/>
</dbReference>
<feature type="domain" description="Enoyl reductase (ER)" evidence="5">
    <location>
        <begin position="16"/>
        <end position="349"/>
    </location>
</feature>
<dbReference type="InterPro" id="IPR050129">
    <property type="entry name" value="Zn_alcohol_dh"/>
</dbReference>
<dbReference type="PANTHER" id="PTHR43401:SF2">
    <property type="entry name" value="L-THREONINE 3-DEHYDROGENASE"/>
    <property type="match status" value="1"/>
</dbReference>
<gene>
    <name evidence="6" type="ORF">MFU01_24920</name>
    <name evidence="7" type="ORF">SAMN05443572_101526</name>
</gene>
<dbReference type="SMART" id="SM00829">
    <property type="entry name" value="PKS_ER"/>
    <property type="match status" value="1"/>
</dbReference>
<dbReference type="Proteomes" id="UP000183760">
    <property type="component" value="Unassembled WGS sequence"/>
</dbReference>
<dbReference type="InterPro" id="IPR013154">
    <property type="entry name" value="ADH-like_N"/>
</dbReference>
<dbReference type="Pfam" id="PF00107">
    <property type="entry name" value="ADH_zinc_N"/>
    <property type="match status" value="1"/>
</dbReference>
<dbReference type="STRING" id="1334629.MFUL124B02_03555"/>